<dbReference type="PROSITE" id="PS00455">
    <property type="entry name" value="AMP_BINDING"/>
    <property type="match status" value="1"/>
</dbReference>
<dbReference type="Proteomes" id="UP000076532">
    <property type="component" value="Unassembled WGS sequence"/>
</dbReference>
<name>A0A166EN80_9AGAM</name>
<dbReference type="EMBL" id="KV417599">
    <property type="protein sequence ID" value="KZP15931.1"/>
    <property type="molecule type" value="Genomic_DNA"/>
</dbReference>
<reference evidence="4 5" key="1">
    <citation type="journal article" date="2016" name="Mol. Biol. Evol.">
        <title>Comparative Genomics of Early-Diverging Mushroom-Forming Fungi Provides Insights into the Origins of Lignocellulose Decay Capabilities.</title>
        <authorList>
            <person name="Nagy L.G."/>
            <person name="Riley R."/>
            <person name="Tritt A."/>
            <person name="Adam C."/>
            <person name="Daum C."/>
            <person name="Floudas D."/>
            <person name="Sun H."/>
            <person name="Yadav J.S."/>
            <person name="Pangilinan J."/>
            <person name="Larsson K.H."/>
            <person name="Matsuura K."/>
            <person name="Barry K."/>
            <person name="Labutti K."/>
            <person name="Kuo R."/>
            <person name="Ohm R.A."/>
            <person name="Bhattacharya S.S."/>
            <person name="Shirouzu T."/>
            <person name="Yoshinaga Y."/>
            <person name="Martin F.M."/>
            <person name="Grigoriev I.V."/>
            <person name="Hibbett D.S."/>
        </authorList>
    </citation>
    <scope>NUCLEOTIDE SEQUENCE [LARGE SCALE GENOMIC DNA]</scope>
    <source>
        <strain evidence="4 5">CBS 109695</strain>
    </source>
</reference>
<accession>A0A166EN80</accession>
<dbReference type="InterPro" id="IPR045851">
    <property type="entry name" value="AMP-bd_C_sf"/>
</dbReference>
<organism evidence="4 5">
    <name type="scientific">Athelia psychrophila</name>
    <dbReference type="NCBI Taxonomy" id="1759441"/>
    <lineage>
        <taxon>Eukaryota</taxon>
        <taxon>Fungi</taxon>
        <taxon>Dikarya</taxon>
        <taxon>Basidiomycota</taxon>
        <taxon>Agaricomycotina</taxon>
        <taxon>Agaricomycetes</taxon>
        <taxon>Agaricomycetidae</taxon>
        <taxon>Atheliales</taxon>
        <taxon>Atheliaceae</taxon>
        <taxon>Athelia</taxon>
    </lineage>
</organism>
<evidence type="ECO:0000259" key="2">
    <source>
        <dbReference type="Pfam" id="PF00501"/>
    </source>
</evidence>
<dbReference type="InterPro" id="IPR025110">
    <property type="entry name" value="AMP-bd_C"/>
</dbReference>
<feature type="domain" description="AMP-binding enzyme C-terminal" evidence="3">
    <location>
        <begin position="547"/>
        <end position="626"/>
    </location>
</feature>
<dbReference type="PANTHER" id="PTHR43201">
    <property type="entry name" value="ACYL-COA SYNTHETASE"/>
    <property type="match status" value="1"/>
</dbReference>
<dbReference type="Pfam" id="PF13193">
    <property type="entry name" value="AMP-binding_C"/>
    <property type="match status" value="1"/>
</dbReference>
<dbReference type="Pfam" id="PF00501">
    <property type="entry name" value="AMP-binding"/>
    <property type="match status" value="1"/>
</dbReference>
<sequence length="671" mass="73312">MLWQLRHAARRPATFKLNACAFLGRSLSLSSVEGPSHPPLINSTLGTYFAENVIEKHPHRPALICRGERPGSNGGPQSRNLGLSSHLAWDFAEFDTNITAVTRGLLRMGVKKGDRVGAIIPNLSAFATLQWACARMGAILVSLNPAYRMHEFVGTLQAAGVKHLFMVSSLRTSNYTSLFASTLPALRDSSPGNIQEPSLPDLRNLVVINNGTDSAGFERDLCGLKCAVDWRDVLAWQEDAQESKVMAEIARGLNKDDITNLIFTSGTTGPPKAATVTHDIFLNNALSQGGRLKLTHEDVVSNAPPLFHTMDKFILEFCKMSRLIIFSIRLMIGNFAPWLRGAAVAYPSATFDATAVVNSLVGDKCTAMMGVPTHFHMALEEVVKREAAGERFDFSRMRTGINGGALVPAHMMKKLGERLNLTELTIIYGMTENCISYQTSMDDPIEKRTTTVGTVHPHYKVKLVDENGETVPIGQTGEVWTAGYALQKGYWNDEERTRAAMQRDSEGILWMKSGDLGVMDKDGYLIISGRIKDLIIRGGQNLSPGQIDDVLMAHPAILEASAVAVPDEELGEVVGAWVVRRDGHSLTKEEVCKCVSESCPQGKPAWVWFAGEDGLPDALPKTASGKIQKNVLRTWSQELVQQKGGSTSDRAPHVTPTPLPPPTTSSTKHRH</sequence>
<dbReference type="AlphaFoldDB" id="A0A166EN80"/>
<dbReference type="SUPFAM" id="SSF56801">
    <property type="entry name" value="Acetyl-CoA synthetase-like"/>
    <property type="match status" value="1"/>
</dbReference>
<dbReference type="OrthoDB" id="10253115at2759"/>
<proteinExistence type="predicted"/>
<feature type="compositionally biased region" description="Polar residues" evidence="1">
    <location>
        <begin position="636"/>
        <end position="649"/>
    </location>
</feature>
<protein>
    <submittedName>
        <fullName evidence="4">Acetyl-CoA synthetase-like protein</fullName>
    </submittedName>
</protein>
<evidence type="ECO:0000313" key="5">
    <source>
        <dbReference type="Proteomes" id="UP000076532"/>
    </source>
</evidence>
<keyword evidence="5" id="KW-1185">Reference proteome</keyword>
<dbReference type="InterPro" id="IPR042099">
    <property type="entry name" value="ANL_N_sf"/>
</dbReference>
<dbReference type="STRING" id="436010.A0A166EN80"/>
<dbReference type="GO" id="GO:0006631">
    <property type="term" value="P:fatty acid metabolic process"/>
    <property type="evidence" value="ECO:0007669"/>
    <property type="project" value="TreeGrafter"/>
</dbReference>
<dbReference type="Gene3D" id="3.30.300.30">
    <property type="match status" value="1"/>
</dbReference>
<evidence type="ECO:0000313" key="4">
    <source>
        <dbReference type="EMBL" id="KZP15931.1"/>
    </source>
</evidence>
<dbReference type="GO" id="GO:0031956">
    <property type="term" value="F:medium-chain fatty acid-CoA ligase activity"/>
    <property type="evidence" value="ECO:0007669"/>
    <property type="project" value="TreeGrafter"/>
</dbReference>
<feature type="domain" description="AMP-dependent synthetase/ligase" evidence="2">
    <location>
        <begin position="54"/>
        <end position="491"/>
    </location>
</feature>
<evidence type="ECO:0000259" key="3">
    <source>
        <dbReference type="Pfam" id="PF13193"/>
    </source>
</evidence>
<gene>
    <name evidence="4" type="ORF">FIBSPDRAFT_795009</name>
</gene>
<dbReference type="Gene3D" id="3.40.50.12780">
    <property type="entry name" value="N-terminal domain of ligase-like"/>
    <property type="match status" value="1"/>
</dbReference>
<dbReference type="PANTHER" id="PTHR43201:SF30">
    <property type="entry name" value="AMP-DEPENDENT SYNTHETASE_LIGASE DOMAIN-CONTAINING PROTEIN"/>
    <property type="match status" value="1"/>
</dbReference>
<evidence type="ECO:0000256" key="1">
    <source>
        <dbReference type="SAM" id="MobiDB-lite"/>
    </source>
</evidence>
<dbReference type="InterPro" id="IPR000873">
    <property type="entry name" value="AMP-dep_synth/lig_dom"/>
</dbReference>
<feature type="region of interest" description="Disordered" evidence="1">
    <location>
        <begin position="636"/>
        <end position="671"/>
    </location>
</feature>
<dbReference type="InterPro" id="IPR020845">
    <property type="entry name" value="AMP-binding_CS"/>
</dbReference>